<dbReference type="Proteomes" id="UP001595926">
    <property type="component" value="Unassembled WGS sequence"/>
</dbReference>
<evidence type="ECO:0000256" key="1">
    <source>
        <dbReference type="SAM" id="MobiDB-lite"/>
    </source>
</evidence>
<evidence type="ECO:0000313" key="3">
    <source>
        <dbReference type="EMBL" id="MFC4892513.1"/>
    </source>
</evidence>
<comment type="caution">
    <text evidence="3">The sequence shown here is derived from an EMBL/GenBank/DDBJ whole genome shotgun (WGS) entry which is preliminary data.</text>
</comment>
<keyword evidence="2" id="KW-0732">Signal</keyword>
<reference evidence="4" key="1">
    <citation type="journal article" date="2019" name="Int. J. Syst. Evol. Microbiol.">
        <title>The Global Catalogue of Microorganisms (GCM) 10K type strain sequencing project: providing services to taxonomists for standard genome sequencing and annotation.</title>
        <authorList>
            <consortium name="The Broad Institute Genomics Platform"/>
            <consortium name="The Broad Institute Genome Sequencing Center for Infectious Disease"/>
            <person name="Wu L."/>
            <person name="Ma J."/>
        </authorList>
    </citation>
    <scope>NUCLEOTIDE SEQUENCE [LARGE SCALE GENOMIC DNA]</scope>
    <source>
        <strain evidence="4">CGMCC 1.13718</strain>
    </source>
</reference>
<evidence type="ECO:0000313" key="4">
    <source>
        <dbReference type="Proteomes" id="UP001595926"/>
    </source>
</evidence>
<dbReference type="RefSeq" id="WP_119329890.1">
    <property type="nucleotide sequence ID" value="NZ_JBHSJH010000002.1"/>
</dbReference>
<protein>
    <recommendedName>
        <fullName evidence="5">Lipoprotein</fullName>
    </recommendedName>
</protein>
<dbReference type="PROSITE" id="PS51257">
    <property type="entry name" value="PROKAR_LIPOPROTEIN"/>
    <property type="match status" value="1"/>
</dbReference>
<proteinExistence type="predicted"/>
<feature type="chain" id="PRO_5045770792" description="Lipoprotein" evidence="2">
    <location>
        <begin position="22"/>
        <end position="160"/>
    </location>
</feature>
<feature type="compositionally biased region" description="Basic and acidic residues" evidence="1">
    <location>
        <begin position="117"/>
        <end position="146"/>
    </location>
</feature>
<name>A0ABV9TD50_9GAMM</name>
<keyword evidence="4" id="KW-1185">Reference proteome</keyword>
<feature type="signal peptide" evidence="2">
    <location>
        <begin position="1"/>
        <end position="21"/>
    </location>
</feature>
<accession>A0ABV9TD50</accession>
<dbReference type="EMBL" id="JBHSJH010000002">
    <property type="protein sequence ID" value="MFC4892513.1"/>
    <property type="molecule type" value="Genomic_DNA"/>
</dbReference>
<gene>
    <name evidence="3" type="ORF">ACFPDQ_05570</name>
</gene>
<evidence type="ECO:0008006" key="5">
    <source>
        <dbReference type="Google" id="ProtNLM"/>
    </source>
</evidence>
<evidence type="ECO:0000256" key="2">
    <source>
        <dbReference type="SAM" id="SignalP"/>
    </source>
</evidence>
<organism evidence="3 4">
    <name type="scientific">Pseudofrancisella aestuarii</name>
    <dbReference type="NCBI Taxonomy" id="2670347"/>
    <lineage>
        <taxon>Bacteria</taxon>
        <taxon>Pseudomonadati</taxon>
        <taxon>Pseudomonadota</taxon>
        <taxon>Gammaproteobacteria</taxon>
        <taxon>Thiotrichales</taxon>
        <taxon>Francisellaceae</taxon>
        <taxon>Pseudofrancisella</taxon>
    </lineage>
</organism>
<sequence>MKRFFTISLVAIIFLTVTSCASDIDSKIVQLQQTQQNMNDKASQDLDDAKNLEAKASKLRNTADRKQAQVDAIDARVRDLLKAYRELEDQTSDDAINFRERIIDEAQSAIKLQKEVNSYKDQADEADKEASDLKATADTETKEAQKVGDQIKTLELSKKN</sequence>
<feature type="region of interest" description="Disordered" evidence="1">
    <location>
        <begin position="117"/>
        <end position="148"/>
    </location>
</feature>